<evidence type="ECO:0000259" key="7">
    <source>
        <dbReference type="PROSITE" id="PS50046"/>
    </source>
</evidence>
<evidence type="ECO:0000256" key="6">
    <source>
        <dbReference type="ARBA" id="ARBA00023170"/>
    </source>
</evidence>
<dbReference type="Pfam" id="PF02518">
    <property type="entry name" value="HATPase_c"/>
    <property type="match status" value="1"/>
</dbReference>
<dbReference type="PANTHER" id="PTHR43065">
    <property type="entry name" value="SENSOR HISTIDINE KINASE"/>
    <property type="match status" value="1"/>
</dbReference>
<dbReference type="EMBL" id="JHEG02000059">
    <property type="protein sequence ID" value="KIE06629.1"/>
    <property type="molecule type" value="Genomic_DNA"/>
</dbReference>
<evidence type="ECO:0000256" key="3">
    <source>
        <dbReference type="ARBA" id="ARBA00022606"/>
    </source>
</evidence>
<dbReference type="STRING" id="1479485.DA73_0235435"/>
<dbReference type="PROSITE" id="PS50046">
    <property type="entry name" value="PHYTOCHROME_2"/>
    <property type="match status" value="2"/>
</dbReference>
<feature type="domain" description="Histidine kinase" evidence="8">
    <location>
        <begin position="690"/>
        <end position="935"/>
    </location>
</feature>
<gene>
    <name evidence="10" type="ORF">DA73_0235435</name>
    <name evidence="9" type="ORF">DA73_0400034700</name>
</gene>
<dbReference type="Pfam" id="PF00360">
    <property type="entry name" value="PHY"/>
    <property type="match status" value="1"/>
</dbReference>
<keyword evidence="4 10" id="KW-0808">Transferase</keyword>
<evidence type="ECO:0000256" key="1">
    <source>
        <dbReference type="ARBA" id="ARBA00006402"/>
    </source>
</evidence>
<dbReference type="Pfam" id="PF01590">
    <property type="entry name" value="GAF"/>
    <property type="match status" value="2"/>
</dbReference>
<keyword evidence="5" id="KW-0157">Chromophore</keyword>
<evidence type="ECO:0000259" key="8">
    <source>
        <dbReference type="PROSITE" id="PS50109"/>
    </source>
</evidence>
<dbReference type="PRINTS" id="PR01033">
    <property type="entry name" value="PHYTOCHROME"/>
</dbReference>
<dbReference type="SMART" id="SM00065">
    <property type="entry name" value="GAF"/>
    <property type="match status" value="3"/>
</dbReference>
<dbReference type="InterPro" id="IPR036890">
    <property type="entry name" value="HATPase_C_sf"/>
</dbReference>
<keyword evidence="11" id="KW-1185">Reference proteome</keyword>
<dbReference type="InterPro" id="IPR003594">
    <property type="entry name" value="HATPase_dom"/>
</dbReference>
<dbReference type="InterPro" id="IPR029016">
    <property type="entry name" value="GAF-like_dom_sf"/>
</dbReference>
<dbReference type="GO" id="GO:0000160">
    <property type="term" value="P:phosphorelay signal transduction system"/>
    <property type="evidence" value="ECO:0007669"/>
    <property type="project" value="UniProtKB-KW"/>
</dbReference>
<dbReference type="InterPro" id="IPR003018">
    <property type="entry name" value="GAF"/>
</dbReference>
<evidence type="ECO:0000256" key="5">
    <source>
        <dbReference type="ARBA" id="ARBA00022991"/>
    </source>
</evidence>
<keyword evidence="2" id="KW-0600">Photoreceptor protein</keyword>
<name>A0A0C1QM80_9CYAN</name>
<dbReference type="RefSeq" id="WP_038078296.1">
    <property type="nucleotide sequence ID" value="NZ_JHEG04000001.1"/>
</dbReference>
<sequence length="939" mass="106326">MELTEKLNCWEQTFDAENLLHRITTRIRQARELEDILAVAADEVRSFLAMERVMVYRFDSDESGEVIAESIHEQRLPSLLGLHFPTEDIPQGVRNMFLWARQRSIVDVASGIIGLSQLASPETGKSLGSENIYYREVDPCHIEYLKAMGVQSSLVVPILHYSLTEPSAKPQLWGLLVSHHSKPRTVLHQEVQVVQRVVDVVSMAIAQNHLQNVIREQQQREAIVNKIISLLHPPSTDTNQLQAALEATTDAFGGVGGRLYLEKSSEVYATGEQPLRIEALENTILEEHRSFQDWIAQCQKDNIIQVGDLHQEPYWRVLAPAFQSTHIRGVLAIPLNYDGRYIGILSIFRSELETKILWGGWRGGEARNQLPQISFETWLERKKEQPPEWKPEDIALGQALATQFSIAIQQQQMYQQVQTLNAKQEHQVQERTAELQKSLEQTLLIKQVTEQMRSNLDYNITLQTIVEEVRRLLKTDRVLVYKLLSEGGGEVIVEDVDKNWSSVLGHKMPQECFPDEYARLYFRGRVRAINNTAVASLDTCHREFLHSLQIKANVIVPINIGTQLWGLLIAHQCYAPRNWEDAEIDLLQQLADAAAVAIQQAQLYERSRAAESTARSQAEKMVQLLHEIQQTQAKLIQSQKISSFGLLSLGATQEINNSVNFISTQLSQASEYTQNLLELLHLYQLYNPYPDSEITHQAEVLNLDSIAENLPRIMSSIKVQVDRVRSTVQSLQNFSSLERVPIKPVDINKAIERVLSILQHRLQLKIKTPGIEVIKNYGNLPMVECYAAQINQVFINLISYAIDALTNQIKETRHDKRLPTGELEVSSGRLAAIEKWGEQENSNSTSPYRIQISTGMSSDSSHAIVRIAYNDSGMTQDIKSSIFDPACTTQLLEQSIGMELSMSYLIVVQKHGGALKCVSEPGKGTEFWIEIPLKQSYSL</sequence>
<dbReference type="Gene3D" id="3.30.565.10">
    <property type="entry name" value="Histidine kinase-like ATPase, C-terminal domain"/>
    <property type="match status" value="1"/>
</dbReference>
<evidence type="ECO:0000313" key="11">
    <source>
        <dbReference type="Proteomes" id="UP000029738"/>
    </source>
</evidence>
<reference evidence="10" key="1">
    <citation type="journal article" date="2015" name="Genome Announc.">
        <title>Draft Genome Sequence of Tolypothrix boutellei Strain VB521301.</title>
        <authorList>
            <person name="Chandrababunaidu M.M."/>
            <person name="Singh D."/>
            <person name="Sen D."/>
            <person name="Bhan S."/>
            <person name="Das S."/>
            <person name="Gupta A."/>
            <person name="Adhikary S.P."/>
            <person name="Tripathy S."/>
        </authorList>
    </citation>
    <scope>NUCLEOTIDE SEQUENCE</scope>
    <source>
        <strain evidence="10">VB521301</strain>
    </source>
</reference>
<comment type="caution">
    <text evidence="10">The sequence shown here is derived from an EMBL/GenBank/DDBJ whole genome shotgun (WGS) entry which is preliminary data.</text>
</comment>
<dbReference type="SUPFAM" id="SSF55781">
    <property type="entry name" value="GAF domain-like"/>
    <property type="match status" value="3"/>
</dbReference>
<dbReference type="PANTHER" id="PTHR43065:SF50">
    <property type="entry name" value="HISTIDINE KINASE"/>
    <property type="match status" value="1"/>
</dbReference>
<keyword evidence="3" id="KW-0716">Sensory transduction</keyword>
<dbReference type="GO" id="GO:0005524">
    <property type="term" value="F:ATP binding"/>
    <property type="evidence" value="ECO:0007669"/>
    <property type="project" value="UniProtKB-KW"/>
</dbReference>
<feature type="domain" description="Phytochrome chromophore attachment site" evidence="7">
    <location>
        <begin position="457"/>
        <end position="593"/>
    </location>
</feature>
<reference evidence="9" key="2">
    <citation type="submission" date="2019-11" db="EMBL/GenBank/DDBJ databases">
        <title>Improved Assembly of Tolypothrix boutellei genome.</title>
        <authorList>
            <person name="Sarangi A.N."/>
            <person name="Mukherjee M."/>
            <person name="Ghosh S."/>
            <person name="Singh D."/>
            <person name="Das A."/>
            <person name="Kant S."/>
            <person name="Prusty A."/>
            <person name="Tripathy S."/>
        </authorList>
    </citation>
    <scope>NUCLEOTIDE SEQUENCE</scope>
    <source>
        <strain evidence="9">VB521301</strain>
    </source>
</reference>
<dbReference type="InterPro" id="IPR013515">
    <property type="entry name" value="Phytochrome_cen-reg"/>
</dbReference>
<evidence type="ECO:0000256" key="4">
    <source>
        <dbReference type="ARBA" id="ARBA00022777"/>
    </source>
</evidence>
<dbReference type="OrthoDB" id="474548at2"/>
<accession>A0A0C1QM80</accession>
<feature type="domain" description="Phytochrome chromophore attachment site" evidence="7">
    <location>
        <begin position="32"/>
        <end position="200"/>
    </location>
</feature>
<comment type="similarity">
    <text evidence="1">In the N-terminal section; belongs to the phytochrome family.</text>
</comment>
<dbReference type="AlphaFoldDB" id="A0A0C1QM80"/>
<dbReference type="SUPFAM" id="SSF55874">
    <property type="entry name" value="ATPase domain of HSP90 chaperone/DNA topoisomerase II/histidine kinase"/>
    <property type="match status" value="1"/>
</dbReference>
<dbReference type="Gene3D" id="3.30.450.40">
    <property type="match status" value="3"/>
</dbReference>
<dbReference type="Gene3D" id="1.10.287.130">
    <property type="match status" value="1"/>
</dbReference>
<dbReference type="InterPro" id="IPR005467">
    <property type="entry name" value="His_kinase_dom"/>
</dbReference>
<protein>
    <submittedName>
        <fullName evidence="9">GAF domain-containing protein</fullName>
    </submittedName>
    <submittedName>
        <fullName evidence="10">Histidine kinase</fullName>
    </submittedName>
</protein>
<dbReference type="GO" id="GO:0006355">
    <property type="term" value="P:regulation of DNA-templated transcription"/>
    <property type="evidence" value="ECO:0007669"/>
    <property type="project" value="InterPro"/>
</dbReference>
<keyword evidence="6" id="KW-0675">Receptor</keyword>
<dbReference type="Proteomes" id="UP000029738">
    <property type="component" value="Unassembled WGS sequence"/>
</dbReference>
<keyword evidence="4 10" id="KW-0418">Kinase</keyword>
<dbReference type="EMBL" id="JHEG04000001">
    <property type="protein sequence ID" value="KAF3890037.1"/>
    <property type="molecule type" value="Genomic_DNA"/>
</dbReference>
<dbReference type="InterPro" id="IPR001294">
    <property type="entry name" value="Phytochrome"/>
</dbReference>
<proteinExistence type="inferred from homology"/>
<dbReference type="InterPro" id="IPR016132">
    <property type="entry name" value="Phyto_chromo_attachment"/>
</dbReference>
<organism evidence="10">
    <name type="scientific">Tolypothrix bouteillei VB521301</name>
    <dbReference type="NCBI Taxonomy" id="1479485"/>
    <lineage>
        <taxon>Bacteria</taxon>
        <taxon>Bacillati</taxon>
        <taxon>Cyanobacteriota</taxon>
        <taxon>Cyanophyceae</taxon>
        <taxon>Nostocales</taxon>
        <taxon>Tolypothrichaceae</taxon>
        <taxon>Tolypothrix</taxon>
    </lineage>
</organism>
<evidence type="ECO:0000313" key="9">
    <source>
        <dbReference type="EMBL" id="KAF3890037.1"/>
    </source>
</evidence>
<evidence type="ECO:0000256" key="2">
    <source>
        <dbReference type="ARBA" id="ARBA00022543"/>
    </source>
</evidence>
<dbReference type="GO" id="GO:0009881">
    <property type="term" value="F:photoreceptor activity"/>
    <property type="evidence" value="ECO:0007669"/>
    <property type="project" value="UniProtKB-KW"/>
</dbReference>
<dbReference type="PROSITE" id="PS50109">
    <property type="entry name" value="HIS_KIN"/>
    <property type="match status" value="1"/>
</dbReference>
<dbReference type="GO" id="GO:0016301">
    <property type="term" value="F:kinase activity"/>
    <property type="evidence" value="ECO:0007669"/>
    <property type="project" value="UniProtKB-KW"/>
</dbReference>
<dbReference type="GO" id="GO:0009584">
    <property type="term" value="P:detection of visible light"/>
    <property type="evidence" value="ECO:0007669"/>
    <property type="project" value="InterPro"/>
</dbReference>
<evidence type="ECO:0000313" key="10">
    <source>
        <dbReference type="EMBL" id="KIE06629.1"/>
    </source>
</evidence>